<evidence type="ECO:0000256" key="4">
    <source>
        <dbReference type="SAM" id="SignalP"/>
    </source>
</evidence>
<protein>
    <submittedName>
        <fullName evidence="5">Uncharacterized protein</fullName>
    </submittedName>
</protein>
<feature type="region of interest" description="Disordered" evidence="3">
    <location>
        <begin position="104"/>
        <end position="335"/>
    </location>
</feature>
<dbReference type="GO" id="GO:0031012">
    <property type="term" value="C:extracellular matrix"/>
    <property type="evidence" value="ECO:0007669"/>
    <property type="project" value="TreeGrafter"/>
</dbReference>
<dbReference type="PROSITE" id="PS51155">
    <property type="entry name" value="CHIT_BIND_RR_2"/>
    <property type="match status" value="1"/>
</dbReference>
<dbReference type="InterPro" id="IPR000618">
    <property type="entry name" value="Insect_cuticle"/>
</dbReference>
<dbReference type="GO" id="GO:0005615">
    <property type="term" value="C:extracellular space"/>
    <property type="evidence" value="ECO:0007669"/>
    <property type="project" value="TreeGrafter"/>
</dbReference>
<gene>
    <name evidence="5" type="ORF">GHT06_011227</name>
</gene>
<feature type="compositionally biased region" description="Low complexity" evidence="3">
    <location>
        <begin position="133"/>
        <end position="154"/>
    </location>
</feature>
<dbReference type="Pfam" id="PF00379">
    <property type="entry name" value="Chitin_bind_4"/>
    <property type="match status" value="1"/>
</dbReference>
<evidence type="ECO:0000313" key="5">
    <source>
        <dbReference type="EMBL" id="KAI9563763.1"/>
    </source>
</evidence>
<dbReference type="InterPro" id="IPR051217">
    <property type="entry name" value="Insect_Cuticle_Struc_Prot"/>
</dbReference>
<feature type="compositionally biased region" description="Low complexity" evidence="3">
    <location>
        <begin position="164"/>
        <end position="186"/>
    </location>
</feature>
<evidence type="ECO:0000256" key="2">
    <source>
        <dbReference type="PROSITE-ProRule" id="PRU00497"/>
    </source>
</evidence>
<feature type="region of interest" description="Disordered" evidence="3">
    <location>
        <begin position="348"/>
        <end position="372"/>
    </location>
</feature>
<reference evidence="5 6" key="1">
    <citation type="submission" date="2022-05" db="EMBL/GenBank/DDBJ databases">
        <title>A multi-omics perspective on studying reproductive biology in Daphnia sinensis.</title>
        <authorList>
            <person name="Jia J."/>
        </authorList>
    </citation>
    <scope>NUCLEOTIDE SEQUENCE [LARGE SCALE GENOMIC DNA]</scope>
    <source>
        <strain evidence="5 6">WSL</strain>
    </source>
</reference>
<dbReference type="AlphaFoldDB" id="A0AAD5LTL0"/>
<feature type="signal peptide" evidence="4">
    <location>
        <begin position="1"/>
        <end position="19"/>
    </location>
</feature>
<keyword evidence="1 2" id="KW-0193">Cuticle</keyword>
<feature type="compositionally biased region" description="Polar residues" evidence="3">
    <location>
        <begin position="104"/>
        <end position="120"/>
    </location>
</feature>
<dbReference type="Proteomes" id="UP000820818">
    <property type="component" value="Linkage Group LG2"/>
</dbReference>
<evidence type="ECO:0000256" key="1">
    <source>
        <dbReference type="ARBA" id="ARBA00022460"/>
    </source>
</evidence>
<dbReference type="PANTHER" id="PTHR12236">
    <property type="entry name" value="STRUCTURAL CONTITUENT OF CUTICLE"/>
    <property type="match status" value="1"/>
</dbReference>
<proteinExistence type="predicted"/>
<feature type="chain" id="PRO_5042139677" evidence="4">
    <location>
        <begin position="20"/>
        <end position="402"/>
    </location>
</feature>
<feature type="compositionally biased region" description="Low complexity" evidence="3">
    <location>
        <begin position="257"/>
        <end position="274"/>
    </location>
</feature>
<name>A0AAD5LTL0_9CRUS</name>
<feature type="compositionally biased region" description="Polar residues" evidence="3">
    <location>
        <begin position="322"/>
        <end position="335"/>
    </location>
</feature>
<comment type="caution">
    <text evidence="5">The sequence shown here is derived from an EMBL/GenBank/DDBJ whole genome shotgun (WGS) entry which is preliminary data.</text>
</comment>
<dbReference type="EMBL" id="WJBH02000002">
    <property type="protein sequence ID" value="KAI9563763.1"/>
    <property type="molecule type" value="Genomic_DNA"/>
</dbReference>
<evidence type="ECO:0000313" key="6">
    <source>
        <dbReference type="Proteomes" id="UP000820818"/>
    </source>
</evidence>
<keyword evidence="4" id="KW-0732">Signal</keyword>
<feature type="compositionally biased region" description="Low complexity" evidence="3">
    <location>
        <begin position="299"/>
        <end position="317"/>
    </location>
</feature>
<feature type="compositionally biased region" description="Polar residues" evidence="3">
    <location>
        <begin position="286"/>
        <end position="298"/>
    </location>
</feature>
<evidence type="ECO:0000256" key="3">
    <source>
        <dbReference type="SAM" id="MobiDB-lite"/>
    </source>
</evidence>
<feature type="compositionally biased region" description="Low complexity" evidence="3">
    <location>
        <begin position="196"/>
        <end position="221"/>
    </location>
</feature>
<sequence length="402" mass="43213">MKFVQLALVFLAFAVLGFAAPPNRQKKPFRPNPRIHRQVEVETTTYRTYQPKYNPFKSSVLRTSSTSSVIKTNATLPMRSEFRFRQASLRKELSIDPTNISATVEEPVTSSTDATFSWSTDPELPSPFAELQSSSPSSLSETTESVSSPLPTVSNSQSHVTSKPTVSTTSEPYVSTVSSSSPTSNSIPNAPVLLRPSTFSKPESPKSPSDSSLRPVSSLESIPSSTPKSLFSSLPRTNTLDPSSRVPKALESSPNRPSSITTQTSTSPSPVSTPLRSAKSLPSPPQSARASVVPVSTNSEPRSSGSPVSSTSFVLSPPRSPKSASVQAGSTGYTNGVPTSYSFSYKVSDPSTKQDFGHSEKRVGNNTKGRYDVLLPDGRRQVVDYQVLDDRGYVADVTYQSS</sequence>
<dbReference type="GO" id="GO:0042302">
    <property type="term" value="F:structural constituent of cuticle"/>
    <property type="evidence" value="ECO:0007669"/>
    <property type="project" value="UniProtKB-UniRule"/>
</dbReference>
<feature type="compositionally biased region" description="Polar residues" evidence="3">
    <location>
        <begin position="222"/>
        <end position="242"/>
    </location>
</feature>
<keyword evidence="6" id="KW-1185">Reference proteome</keyword>
<accession>A0AAD5LTL0</accession>
<organism evidence="5 6">
    <name type="scientific">Daphnia sinensis</name>
    <dbReference type="NCBI Taxonomy" id="1820382"/>
    <lineage>
        <taxon>Eukaryota</taxon>
        <taxon>Metazoa</taxon>
        <taxon>Ecdysozoa</taxon>
        <taxon>Arthropoda</taxon>
        <taxon>Crustacea</taxon>
        <taxon>Branchiopoda</taxon>
        <taxon>Diplostraca</taxon>
        <taxon>Cladocera</taxon>
        <taxon>Anomopoda</taxon>
        <taxon>Daphniidae</taxon>
        <taxon>Daphnia</taxon>
        <taxon>Daphnia similis group</taxon>
    </lineage>
</organism>
<dbReference type="PANTHER" id="PTHR12236:SF79">
    <property type="entry name" value="CUTICULAR PROTEIN 50CB-RELATED"/>
    <property type="match status" value="1"/>
</dbReference>